<evidence type="ECO:0000313" key="1">
    <source>
        <dbReference type="EMBL" id="MPC67137.1"/>
    </source>
</evidence>
<keyword evidence="2" id="KW-1185">Reference proteome</keyword>
<comment type="caution">
    <text evidence="1">The sequence shown here is derived from an EMBL/GenBank/DDBJ whole genome shotgun (WGS) entry which is preliminary data.</text>
</comment>
<sequence length="59" mass="6460">MLTIHLVQYYSGRHHPGGEDLMDGSVVPENLPAPPDCLSCTTSCWTSQCVQQVTTVRVT</sequence>
<dbReference type="AlphaFoldDB" id="A0A5B7HCT6"/>
<gene>
    <name evidence="1" type="ORF">E2C01_061303</name>
</gene>
<accession>A0A5B7HCT6</accession>
<protein>
    <submittedName>
        <fullName evidence="1">Uncharacterized protein</fullName>
    </submittedName>
</protein>
<evidence type="ECO:0000313" key="2">
    <source>
        <dbReference type="Proteomes" id="UP000324222"/>
    </source>
</evidence>
<organism evidence="1 2">
    <name type="scientific">Portunus trituberculatus</name>
    <name type="common">Swimming crab</name>
    <name type="synonym">Neptunus trituberculatus</name>
    <dbReference type="NCBI Taxonomy" id="210409"/>
    <lineage>
        <taxon>Eukaryota</taxon>
        <taxon>Metazoa</taxon>
        <taxon>Ecdysozoa</taxon>
        <taxon>Arthropoda</taxon>
        <taxon>Crustacea</taxon>
        <taxon>Multicrustacea</taxon>
        <taxon>Malacostraca</taxon>
        <taxon>Eumalacostraca</taxon>
        <taxon>Eucarida</taxon>
        <taxon>Decapoda</taxon>
        <taxon>Pleocyemata</taxon>
        <taxon>Brachyura</taxon>
        <taxon>Eubrachyura</taxon>
        <taxon>Portunoidea</taxon>
        <taxon>Portunidae</taxon>
        <taxon>Portuninae</taxon>
        <taxon>Portunus</taxon>
    </lineage>
</organism>
<proteinExistence type="predicted"/>
<dbReference type="EMBL" id="VSRR010025806">
    <property type="protein sequence ID" value="MPC67137.1"/>
    <property type="molecule type" value="Genomic_DNA"/>
</dbReference>
<dbReference type="Proteomes" id="UP000324222">
    <property type="component" value="Unassembled WGS sequence"/>
</dbReference>
<reference evidence="1 2" key="1">
    <citation type="submission" date="2019-05" db="EMBL/GenBank/DDBJ databases">
        <title>Another draft genome of Portunus trituberculatus and its Hox gene families provides insights of decapod evolution.</title>
        <authorList>
            <person name="Jeong J.-H."/>
            <person name="Song I."/>
            <person name="Kim S."/>
            <person name="Choi T."/>
            <person name="Kim D."/>
            <person name="Ryu S."/>
            <person name="Kim W."/>
        </authorList>
    </citation>
    <scope>NUCLEOTIDE SEQUENCE [LARGE SCALE GENOMIC DNA]</scope>
    <source>
        <tissue evidence="1">Muscle</tissue>
    </source>
</reference>
<name>A0A5B7HCT6_PORTR</name>